<feature type="transmembrane region" description="Helical" evidence="1">
    <location>
        <begin position="74"/>
        <end position="92"/>
    </location>
</feature>
<evidence type="ECO:0000313" key="3">
    <source>
        <dbReference type="Proteomes" id="UP001199528"/>
    </source>
</evidence>
<dbReference type="AlphaFoldDB" id="A0AAJ6NK60"/>
<proteinExistence type="predicted"/>
<dbReference type="Proteomes" id="UP001199528">
    <property type="component" value="Chromosome"/>
</dbReference>
<keyword evidence="1" id="KW-1133">Transmembrane helix</keyword>
<accession>A0AAJ6NK60</accession>
<keyword evidence="1" id="KW-0812">Transmembrane</keyword>
<protein>
    <submittedName>
        <fullName evidence="2">Uncharacterized protein</fullName>
    </submittedName>
</protein>
<reference evidence="2" key="1">
    <citation type="journal article" date="2022" name="Front Environ Sci">
        <title>Complete genome sequence analysis of a novel alkane-degrading bacterial strain, Acinetobacter vivianii KJ-1, and its diesel degradation ability.</title>
        <authorList>
            <person name="Zhang Y."/>
            <person name="Song F."/>
            <person name="Wang J."/>
            <person name="Zhao Q."/>
            <person name="Zheng L."/>
            <person name="Wang Z."/>
            <person name="Zhang X."/>
            <person name="Gao Y."/>
            <person name="Chen G."/>
            <person name="Huang Y."/>
        </authorList>
    </citation>
    <scope>NUCLEOTIDE SEQUENCE</scope>
    <source>
        <strain evidence="2">KJ-1</strain>
    </source>
</reference>
<organism evidence="2 3">
    <name type="scientific">Acinetobacter vivianii</name>
    <dbReference type="NCBI Taxonomy" id="1776742"/>
    <lineage>
        <taxon>Bacteria</taxon>
        <taxon>Pseudomonadati</taxon>
        <taxon>Pseudomonadota</taxon>
        <taxon>Gammaproteobacteria</taxon>
        <taxon>Moraxellales</taxon>
        <taxon>Moraxellaceae</taxon>
        <taxon>Acinetobacter</taxon>
    </lineage>
</organism>
<evidence type="ECO:0000313" key="2">
    <source>
        <dbReference type="EMBL" id="WDZ51798.1"/>
    </source>
</evidence>
<dbReference type="KEGG" id="aviv:LF296_03100"/>
<dbReference type="RefSeq" id="WP_272655466.1">
    <property type="nucleotide sequence ID" value="NZ_CP085083.1"/>
</dbReference>
<keyword evidence="1" id="KW-0472">Membrane</keyword>
<feature type="transmembrane region" description="Helical" evidence="1">
    <location>
        <begin position="43"/>
        <end position="62"/>
    </location>
</feature>
<sequence>MDQNKKGLSLGEVMLILGFSISLLIGLLAGFIGVITFFTVHKWFGFITFIGGLLLFPSVQNVLKIKLKLGMEDLFLNLVAILLILFGGVSLVEEKKDRDLRGLEVEISQQQIDAEIESNLPNQITREQNVLHSIVYDIRDKNEEEATQNASNEIEVVNSDLACRNKLDITKFVELLRVQDDQAYTELAYQSLKNGDCVAIKKGDIVSLRNTDMLIGMVQIQKQDSTDEYWTLYGNINSENIIM</sequence>
<gene>
    <name evidence="2" type="ORF">LF296_03100</name>
</gene>
<feature type="transmembrane region" description="Helical" evidence="1">
    <location>
        <begin position="12"/>
        <end position="37"/>
    </location>
</feature>
<evidence type="ECO:0000256" key="1">
    <source>
        <dbReference type="SAM" id="Phobius"/>
    </source>
</evidence>
<reference evidence="2" key="2">
    <citation type="submission" date="2023-02" db="EMBL/GenBank/DDBJ databases">
        <authorList>
            <person name="Huang Y."/>
            <person name="Zhang Y."/>
            <person name="Zhang T."/>
            <person name="Wang J."/>
        </authorList>
    </citation>
    <scope>NUCLEOTIDE SEQUENCE</scope>
    <source>
        <strain evidence="2">KJ-1</strain>
    </source>
</reference>
<name>A0AAJ6NK60_9GAMM</name>
<dbReference type="EMBL" id="CP085083">
    <property type="protein sequence ID" value="WDZ51798.1"/>
    <property type="molecule type" value="Genomic_DNA"/>
</dbReference>